<dbReference type="EMBL" id="BMML01000011">
    <property type="protein sequence ID" value="GGN20256.1"/>
    <property type="molecule type" value="Genomic_DNA"/>
</dbReference>
<keyword evidence="2" id="KW-1185">Reference proteome</keyword>
<evidence type="ECO:0000313" key="2">
    <source>
        <dbReference type="Proteomes" id="UP000653411"/>
    </source>
</evidence>
<proteinExistence type="predicted"/>
<sequence length="84" mass="8544">MPPALPCEMSGRRSGRGGRVFGFPRDSYRAAIVVSGSGGVNGAENLAITEAFADSLGAVVGADWYRHISLPGCHICAVVGGLPG</sequence>
<organism evidence="1 2">
    <name type="scientific">Streptomyces fuscichromogenes</name>
    <dbReference type="NCBI Taxonomy" id="1324013"/>
    <lineage>
        <taxon>Bacteria</taxon>
        <taxon>Bacillati</taxon>
        <taxon>Actinomycetota</taxon>
        <taxon>Actinomycetes</taxon>
        <taxon>Kitasatosporales</taxon>
        <taxon>Streptomycetaceae</taxon>
        <taxon>Streptomyces</taxon>
    </lineage>
</organism>
<comment type="caution">
    <text evidence="1">The sequence shown here is derived from an EMBL/GenBank/DDBJ whole genome shotgun (WGS) entry which is preliminary data.</text>
</comment>
<dbReference type="AlphaFoldDB" id="A0A918CT54"/>
<evidence type="ECO:0000313" key="1">
    <source>
        <dbReference type="EMBL" id="GGN20256.1"/>
    </source>
</evidence>
<reference evidence="1" key="2">
    <citation type="submission" date="2020-09" db="EMBL/GenBank/DDBJ databases">
        <authorList>
            <person name="Sun Q."/>
            <person name="Zhou Y."/>
        </authorList>
    </citation>
    <scope>NUCLEOTIDE SEQUENCE</scope>
    <source>
        <strain evidence="1">CGMCC 4.7110</strain>
    </source>
</reference>
<protein>
    <submittedName>
        <fullName evidence="1">Uncharacterized protein</fullName>
    </submittedName>
</protein>
<gene>
    <name evidence="1" type="ORF">GCM10011578_050670</name>
</gene>
<reference evidence="1" key="1">
    <citation type="journal article" date="2014" name="Int. J. Syst. Evol. Microbiol.">
        <title>Complete genome sequence of Corynebacterium casei LMG S-19264T (=DSM 44701T), isolated from a smear-ripened cheese.</title>
        <authorList>
            <consortium name="US DOE Joint Genome Institute (JGI-PGF)"/>
            <person name="Walter F."/>
            <person name="Albersmeier A."/>
            <person name="Kalinowski J."/>
            <person name="Ruckert C."/>
        </authorList>
    </citation>
    <scope>NUCLEOTIDE SEQUENCE</scope>
    <source>
        <strain evidence="1">CGMCC 4.7110</strain>
    </source>
</reference>
<dbReference type="Proteomes" id="UP000653411">
    <property type="component" value="Unassembled WGS sequence"/>
</dbReference>
<accession>A0A918CT54</accession>
<name>A0A918CT54_9ACTN</name>